<keyword evidence="4" id="KW-1185">Reference proteome</keyword>
<evidence type="ECO:0000256" key="1">
    <source>
        <dbReference type="SAM" id="MobiDB-lite"/>
    </source>
</evidence>
<feature type="domain" description="DUF1023" evidence="2">
    <location>
        <begin position="76"/>
        <end position="238"/>
    </location>
</feature>
<reference evidence="4" key="1">
    <citation type="journal article" date="2019" name="Int. J. Syst. Evol. Microbiol.">
        <title>The Global Catalogue of Microorganisms (GCM) 10K type strain sequencing project: providing services to taxonomists for standard genome sequencing and annotation.</title>
        <authorList>
            <consortium name="The Broad Institute Genomics Platform"/>
            <consortium name="The Broad Institute Genome Sequencing Center for Infectious Disease"/>
            <person name="Wu L."/>
            <person name="Ma J."/>
        </authorList>
    </citation>
    <scope>NUCLEOTIDE SEQUENCE [LARGE SCALE GENOMIC DNA]</scope>
    <source>
        <strain evidence="4">JCM 14304</strain>
    </source>
</reference>
<organism evidence="3 4">
    <name type="scientific">Kribbella karoonensis</name>
    <dbReference type="NCBI Taxonomy" id="324851"/>
    <lineage>
        <taxon>Bacteria</taxon>
        <taxon>Bacillati</taxon>
        <taxon>Actinomycetota</taxon>
        <taxon>Actinomycetes</taxon>
        <taxon>Propionibacteriales</taxon>
        <taxon>Kribbellaceae</taxon>
        <taxon>Kribbella</taxon>
    </lineage>
</organism>
<dbReference type="Proteomes" id="UP001500190">
    <property type="component" value="Unassembled WGS sequence"/>
</dbReference>
<evidence type="ECO:0000313" key="4">
    <source>
        <dbReference type="Proteomes" id="UP001500190"/>
    </source>
</evidence>
<dbReference type="InterPro" id="IPR029058">
    <property type="entry name" value="AB_hydrolase_fold"/>
</dbReference>
<feature type="compositionally biased region" description="Low complexity" evidence="1">
    <location>
        <begin position="362"/>
        <end position="388"/>
    </location>
</feature>
<evidence type="ECO:0000259" key="2">
    <source>
        <dbReference type="Pfam" id="PF06259"/>
    </source>
</evidence>
<proteinExistence type="predicted"/>
<protein>
    <recommendedName>
        <fullName evidence="2">DUF1023 domain-containing protein</fullName>
    </recommendedName>
</protein>
<name>A0ABP4PUL0_9ACTN</name>
<dbReference type="EMBL" id="BAAAND010000007">
    <property type="protein sequence ID" value="GAA1591429.1"/>
    <property type="molecule type" value="Genomic_DNA"/>
</dbReference>
<feature type="region of interest" description="Disordered" evidence="1">
    <location>
        <begin position="362"/>
        <end position="399"/>
    </location>
</feature>
<dbReference type="SUPFAM" id="SSF53474">
    <property type="entry name" value="alpha/beta-Hydrolases"/>
    <property type="match status" value="1"/>
</dbReference>
<dbReference type="Pfam" id="PF06259">
    <property type="entry name" value="Abhydrolase_8"/>
    <property type="match status" value="1"/>
</dbReference>
<sequence length="399" mass="42570">MAVSEQLAERFRANHELLVGARDRLQAMVDAGTASADQRKRLDTVKELLVPVKETAVDAAGNVVEVERERQFLKVDPEGKGRAIEVLGDLEHAKHLAVVVPGMGNSLETFRGQADRGELIRQEAGPGTAAVVWFDYDSPQGLLEAASKEAAIDGGPRLAECLDELDELKEDEADVTVVAHSYGTDVAAQAVMESGARPTRLVMTGSPGIEKYVDEAADFVQPPTRLFTERAPGDYVSYSEWHGPDPATFPDAIRMATADPRGEDPVSVHWHNEYYRQNSEALRNVGRVVRGDLGAITTTDTDRGEETRLAWGVPLNKASHVVSSLYNGVTHNHHPPAPDGVTGHDGDDRAAVLDGVAAAYGGVAAPSGPSRASAASAVAQVKASVAARPGNEQSKGPRR</sequence>
<dbReference type="InterPro" id="IPR010427">
    <property type="entry name" value="DUF1023"/>
</dbReference>
<evidence type="ECO:0000313" key="3">
    <source>
        <dbReference type="EMBL" id="GAA1591429.1"/>
    </source>
</evidence>
<accession>A0ABP4PUL0</accession>
<gene>
    <name evidence="3" type="ORF">GCM10009742_42670</name>
</gene>
<dbReference type="RefSeq" id="WP_344193932.1">
    <property type="nucleotide sequence ID" value="NZ_BAAAND010000007.1"/>
</dbReference>
<comment type="caution">
    <text evidence="3">The sequence shown here is derived from an EMBL/GenBank/DDBJ whole genome shotgun (WGS) entry which is preliminary data.</text>
</comment>
<dbReference type="Gene3D" id="3.40.50.1820">
    <property type="entry name" value="alpha/beta hydrolase"/>
    <property type="match status" value="1"/>
</dbReference>
<feature type="region of interest" description="Disordered" evidence="1">
    <location>
        <begin position="328"/>
        <end position="347"/>
    </location>
</feature>